<reference evidence="3 4" key="1">
    <citation type="submission" date="2019-10" db="EMBL/GenBank/DDBJ databases">
        <title>Whole genome shotgun sequence of Acrocarpospora corrugata NBRC 13972.</title>
        <authorList>
            <person name="Ichikawa N."/>
            <person name="Kimura A."/>
            <person name="Kitahashi Y."/>
            <person name="Komaki H."/>
            <person name="Oguchi A."/>
        </authorList>
    </citation>
    <scope>NUCLEOTIDE SEQUENCE [LARGE SCALE GENOMIC DNA]</scope>
    <source>
        <strain evidence="3 4">NBRC 13972</strain>
    </source>
</reference>
<keyword evidence="2" id="KW-1133">Transmembrane helix</keyword>
<feature type="compositionally biased region" description="Low complexity" evidence="1">
    <location>
        <begin position="42"/>
        <end position="74"/>
    </location>
</feature>
<comment type="caution">
    <text evidence="3">The sequence shown here is derived from an EMBL/GenBank/DDBJ whole genome shotgun (WGS) entry which is preliminary data.</text>
</comment>
<dbReference type="EMBL" id="BLAD01000106">
    <property type="protein sequence ID" value="GES05614.1"/>
    <property type="molecule type" value="Genomic_DNA"/>
</dbReference>
<evidence type="ECO:0000313" key="3">
    <source>
        <dbReference type="EMBL" id="GES05614.1"/>
    </source>
</evidence>
<dbReference type="Gene3D" id="3.40.1000.10">
    <property type="entry name" value="Mog1/PsbP, alpha/beta/alpha sandwich"/>
    <property type="match status" value="1"/>
</dbReference>
<evidence type="ECO:0000256" key="2">
    <source>
        <dbReference type="SAM" id="Phobius"/>
    </source>
</evidence>
<dbReference type="OrthoDB" id="3537951at2"/>
<sequence length="218" mass="23321">MPPRPKTSIAAWIVGVAALVGVAAILVASIVAAGNRATTGKPSATASTQAAETSTPETRAPETSAAESATAAPTRKVVVADDQSSQVTVPNGWKTYELNPIGKIELVDPTVTQYLLVLSQPREDFEVDLQGFADLSIKELSAAAEVTDLATPKNLSINGAPALEYEFSLTLNGLRFAYWLTVIEGPTNYHRVMTWTFASDADRYRPALRRITQSFKGI</sequence>
<gene>
    <name evidence="3" type="ORF">Acor_76820</name>
</gene>
<keyword evidence="2" id="KW-0812">Transmembrane</keyword>
<accession>A0A5M3W9R3</accession>
<dbReference type="RefSeq" id="WP_155341596.1">
    <property type="nucleotide sequence ID" value="NZ_BAAABN010000018.1"/>
</dbReference>
<evidence type="ECO:0000313" key="4">
    <source>
        <dbReference type="Proteomes" id="UP000334990"/>
    </source>
</evidence>
<keyword evidence="4" id="KW-1185">Reference proteome</keyword>
<feature type="transmembrane region" description="Helical" evidence="2">
    <location>
        <begin position="12"/>
        <end position="33"/>
    </location>
</feature>
<keyword evidence="2" id="KW-0472">Membrane</keyword>
<feature type="region of interest" description="Disordered" evidence="1">
    <location>
        <begin position="37"/>
        <end position="74"/>
    </location>
</feature>
<evidence type="ECO:0008006" key="5">
    <source>
        <dbReference type="Google" id="ProtNLM"/>
    </source>
</evidence>
<dbReference type="Proteomes" id="UP000334990">
    <property type="component" value="Unassembled WGS sequence"/>
</dbReference>
<dbReference type="AlphaFoldDB" id="A0A5M3W9R3"/>
<proteinExistence type="predicted"/>
<protein>
    <recommendedName>
        <fullName evidence="5">PsbP C-terminal domain-containing protein</fullName>
    </recommendedName>
</protein>
<name>A0A5M3W9R3_9ACTN</name>
<evidence type="ECO:0000256" key="1">
    <source>
        <dbReference type="SAM" id="MobiDB-lite"/>
    </source>
</evidence>
<organism evidence="3 4">
    <name type="scientific">Acrocarpospora corrugata</name>
    <dbReference type="NCBI Taxonomy" id="35763"/>
    <lineage>
        <taxon>Bacteria</taxon>
        <taxon>Bacillati</taxon>
        <taxon>Actinomycetota</taxon>
        <taxon>Actinomycetes</taxon>
        <taxon>Streptosporangiales</taxon>
        <taxon>Streptosporangiaceae</taxon>
        <taxon>Acrocarpospora</taxon>
    </lineage>
</organism>